<dbReference type="OrthoDB" id="4774282at2"/>
<organism evidence="1 2">
    <name type="scientific">Nonomuraea terrae</name>
    <dbReference type="NCBI Taxonomy" id="2530383"/>
    <lineage>
        <taxon>Bacteria</taxon>
        <taxon>Bacillati</taxon>
        <taxon>Actinomycetota</taxon>
        <taxon>Actinomycetes</taxon>
        <taxon>Streptosporangiales</taxon>
        <taxon>Streptosporangiaceae</taxon>
        <taxon>Nonomuraea</taxon>
    </lineage>
</organism>
<keyword evidence="2" id="KW-1185">Reference proteome</keyword>
<accession>A0A4R4ZBS8</accession>
<reference evidence="1 2" key="1">
    <citation type="submission" date="2019-03" db="EMBL/GenBank/DDBJ databases">
        <title>Draft genome sequences of novel Actinobacteria.</title>
        <authorList>
            <person name="Sahin N."/>
            <person name="Ay H."/>
            <person name="Saygin H."/>
        </authorList>
    </citation>
    <scope>NUCLEOTIDE SEQUENCE [LARGE SCALE GENOMIC DNA]</scope>
    <source>
        <strain evidence="1 2">CH32</strain>
    </source>
</reference>
<evidence type="ECO:0000313" key="1">
    <source>
        <dbReference type="EMBL" id="TDD54639.1"/>
    </source>
</evidence>
<name>A0A4R4ZBS8_9ACTN</name>
<comment type="caution">
    <text evidence="1">The sequence shown here is derived from an EMBL/GenBank/DDBJ whole genome shotgun (WGS) entry which is preliminary data.</text>
</comment>
<evidence type="ECO:0000313" key="2">
    <source>
        <dbReference type="Proteomes" id="UP000295302"/>
    </source>
</evidence>
<proteinExistence type="predicted"/>
<dbReference type="Proteomes" id="UP000295302">
    <property type="component" value="Unassembled WGS sequence"/>
</dbReference>
<sequence length="78" mass="8665">MLLMLLHPEDKGGLNHAQTYIEGLSAGNAALLTWESFLRAAEAEAAMDSSLIRDLGLRYVDMSLSEDAWREVRSRNVS</sequence>
<gene>
    <name evidence="1" type="ORF">E1286_05480</name>
</gene>
<protein>
    <submittedName>
        <fullName evidence="1">Uncharacterized protein</fullName>
    </submittedName>
</protein>
<dbReference type="AlphaFoldDB" id="A0A4R4ZBS8"/>
<dbReference type="EMBL" id="SMKQ01000008">
    <property type="protein sequence ID" value="TDD54639.1"/>
    <property type="molecule type" value="Genomic_DNA"/>
</dbReference>